<dbReference type="CDD" id="cd04859">
    <property type="entry name" value="Prim_Pol"/>
    <property type="match status" value="1"/>
</dbReference>
<feature type="domain" description="DNA primase/polymerase bifunctional N-terminal" evidence="1">
    <location>
        <begin position="19"/>
        <end position="233"/>
    </location>
</feature>
<reference evidence="2" key="1">
    <citation type="submission" date="2021-03" db="EMBL/GenBank/DDBJ databases">
        <title>Streptomyces poriferae sp. nov., a novel marine sponge-derived Actinobacteria species with anti-MRSA activity.</title>
        <authorList>
            <person name="Sandoval-Powers M."/>
            <person name="Kralova S."/>
            <person name="Nguyen G.-S."/>
            <person name="Fawwal D."/>
            <person name="Degnes K."/>
            <person name="Klinkenberg G."/>
            <person name="Sletta H."/>
            <person name="Wentzel A."/>
            <person name="Liles M.R."/>
        </authorList>
    </citation>
    <scope>NUCLEOTIDE SEQUENCE</scope>
    <source>
        <strain evidence="2">DSM 41794</strain>
    </source>
</reference>
<evidence type="ECO:0000313" key="2">
    <source>
        <dbReference type="EMBL" id="MBO0512386.1"/>
    </source>
</evidence>
<evidence type="ECO:0000259" key="1">
    <source>
        <dbReference type="SMART" id="SM00943"/>
    </source>
</evidence>
<dbReference type="SUPFAM" id="SSF56747">
    <property type="entry name" value="Prim-pol domain"/>
    <property type="match status" value="1"/>
</dbReference>
<name>A0A939JDU7_9ACTN</name>
<dbReference type="EMBL" id="JAFLRJ010000098">
    <property type="protein sequence ID" value="MBO0512386.1"/>
    <property type="molecule type" value="Genomic_DNA"/>
</dbReference>
<protein>
    <submittedName>
        <fullName evidence="2">Bifunctional DNA primase/polymerase</fullName>
    </submittedName>
</protein>
<comment type="caution">
    <text evidence="2">The sequence shown here is derived from an EMBL/GenBank/DDBJ whole genome shotgun (WGS) entry which is preliminary data.</text>
</comment>
<keyword evidence="3" id="KW-1185">Reference proteome</keyword>
<dbReference type="InterPro" id="IPR015330">
    <property type="entry name" value="DNA_primase/pol_bifunc_N"/>
</dbReference>
<dbReference type="SMART" id="SM00943">
    <property type="entry name" value="Prim-Pol"/>
    <property type="match status" value="1"/>
</dbReference>
<sequence length="358" mass="38115">MFRQPGPVPGESVAPHAVARWCAAAGWPVHPLAPGQKVPPANCETCREDRHAPGVCPCRDKGRWCHGFHAATTDPGRIDSWWEAQPRFGVGVSCGPADLVVLDVDAHAVEVPDRARLLPGIPIGPQVDLAGLATGFDTLALLAALRGQQNPTDDDTTLRVRTPSGGLHIWYRNPDPLVRYRSSTGSSPKTALAWQVDVRADRGYIVAPMTRTAAGRYLPVDGSRWPAPLPGWLAAELVRTSHVPTAMPLQAARPAPGAAPRQRQAGPAAIQLLDPLLAEVAACTATPQGASFTEKLNRAAYTAGGLVQGGHLAAHEARELLLETARSARPSQERRNLTIIESALSAGALRPFHPRGRS</sequence>
<accession>A0A939JDU7</accession>
<dbReference type="AlphaFoldDB" id="A0A939JDU7"/>
<gene>
    <name evidence="2" type="ORF">J0695_11275</name>
</gene>
<evidence type="ECO:0000313" key="3">
    <source>
        <dbReference type="Proteomes" id="UP000664167"/>
    </source>
</evidence>
<proteinExistence type="predicted"/>
<dbReference type="RefSeq" id="WP_206961778.1">
    <property type="nucleotide sequence ID" value="NZ_BAAAJJ010000017.1"/>
</dbReference>
<dbReference type="Proteomes" id="UP000664167">
    <property type="component" value="Unassembled WGS sequence"/>
</dbReference>
<organism evidence="2 3">
    <name type="scientific">Streptomyces beijiangensis</name>
    <dbReference type="NCBI Taxonomy" id="163361"/>
    <lineage>
        <taxon>Bacteria</taxon>
        <taxon>Bacillati</taxon>
        <taxon>Actinomycetota</taxon>
        <taxon>Actinomycetes</taxon>
        <taxon>Kitasatosporales</taxon>
        <taxon>Streptomycetaceae</taxon>
        <taxon>Streptomyces</taxon>
    </lineage>
</organism>
<dbReference type="Pfam" id="PF09250">
    <property type="entry name" value="Prim-Pol"/>
    <property type="match status" value="1"/>
</dbReference>